<keyword evidence="1" id="KW-0812">Transmembrane</keyword>
<name>A0A0H4QI52_9LACO</name>
<dbReference type="PATRIC" id="fig|1007676.4.peg.1788"/>
<evidence type="ECO:0000313" key="3">
    <source>
        <dbReference type="Proteomes" id="UP000036106"/>
    </source>
</evidence>
<keyword evidence="3" id="KW-1185">Reference proteome</keyword>
<keyword evidence="1" id="KW-1133">Transmembrane helix</keyword>
<dbReference type="KEGG" id="lgn:ABM34_08815"/>
<evidence type="ECO:0000256" key="1">
    <source>
        <dbReference type="SAM" id="Phobius"/>
    </source>
</evidence>
<reference evidence="3" key="1">
    <citation type="submission" date="2015-07" db="EMBL/GenBank/DDBJ databases">
        <title>Lactobacillus ginsenosidimutans/EMML 3141/ whole genome sequencing.</title>
        <authorList>
            <person name="Kim M.K."/>
            <person name="Im W.-T."/>
            <person name="Srinivasan S."/>
            <person name="Lee J.-J."/>
        </authorList>
    </citation>
    <scope>NUCLEOTIDE SEQUENCE [LARGE SCALE GENOMIC DNA]</scope>
    <source>
        <strain evidence="3">EMML 3041</strain>
    </source>
</reference>
<proteinExistence type="predicted"/>
<feature type="transmembrane region" description="Helical" evidence="1">
    <location>
        <begin position="6"/>
        <end position="27"/>
    </location>
</feature>
<feature type="transmembrane region" description="Helical" evidence="1">
    <location>
        <begin position="34"/>
        <end position="50"/>
    </location>
</feature>
<organism evidence="2 3">
    <name type="scientific">Companilactobacillus ginsenosidimutans</name>
    <dbReference type="NCBI Taxonomy" id="1007676"/>
    <lineage>
        <taxon>Bacteria</taxon>
        <taxon>Bacillati</taxon>
        <taxon>Bacillota</taxon>
        <taxon>Bacilli</taxon>
        <taxon>Lactobacillales</taxon>
        <taxon>Lactobacillaceae</taxon>
        <taxon>Companilactobacillus</taxon>
    </lineage>
</organism>
<protein>
    <recommendedName>
        <fullName evidence="4">ABC transporter</fullName>
    </recommendedName>
</protein>
<evidence type="ECO:0000313" key="2">
    <source>
        <dbReference type="EMBL" id="AKP67622.1"/>
    </source>
</evidence>
<dbReference type="Proteomes" id="UP000036106">
    <property type="component" value="Chromosome"/>
</dbReference>
<dbReference type="EMBL" id="CP012034">
    <property type="protein sequence ID" value="AKP67622.1"/>
    <property type="molecule type" value="Genomic_DNA"/>
</dbReference>
<evidence type="ECO:0008006" key="4">
    <source>
        <dbReference type="Google" id="ProtNLM"/>
    </source>
</evidence>
<keyword evidence="1" id="KW-0472">Membrane</keyword>
<accession>A0A0H4QI52</accession>
<dbReference type="AlphaFoldDB" id="A0A0H4QI52"/>
<sequence length="106" mass="11767">MIWNAISAVVVVCFFVAIIVAIVCWFLEIALGGLAIIVFCFVIYGLWKFFTWFSGLFALVGSVIGVIFFLIKWILIIFVALCVICFVYGMFSSGSDSRSGEKNGEE</sequence>
<gene>
    <name evidence="2" type="ORF">ABM34_08815</name>
</gene>
<dbReference type="RefSeq" id="WP_048705086.1">
    <property type="nucleotide sequence ID" value="NZ_CP012034.1"/>
</dbReference>
<feature type="transmembrane region" description="Helical" evidence="1">
    <location>
        <begin position="56"/>
        <end position="89"/>
    </location>
</feature>